<feature type="compositionally biased region" description="Basic and acidic residues" evidence="1">
    <location>
        <begin position="472"/>
        <end position="485"/>
    </location>
</feature>
<evidence type="ECO:0000256" key="1">
    <source>
        <dbReference type="SAM" id="MobiDB-lite"/>
    </source>
</evidence>
<dbReference type="Proteomes" id="UP000683360">
    <property type="component" value="Unassembled WGS sequence"/>
</dbReference>
<feature type="region of interest" description="Disordered" evidence="1">
    <location>
        <begin position="130"/>
        <end position="162"/>
    </location>
</feature>
<dbReference type="AlphaFoldDB" id="A0A8S3TNJ5"/>
<feature type="compositionally biased region" description="Basic and acidic residues" evidence="1">
    <location>
        <begin position="497"/>
        <end position="510"/>
    </location>
</feature>
<keyword evidence="3" id="KW-1185">Reference proteome</keyword>
<feature type="compositionally biased region" description="Polar residues" evidence="1">
    <location>
        <begin position="138"/>
        <end position="149"/>
    </location>
</feature>
<reference evidence="2" key="1">
    <citation type="submission" date="2021-03" db="EMBL/GenBank/DDBJ databases">
        <authorList>
            <person name="Bekaert M."/>
        </authorList>
    </citation>
    <scope>NUCLEOTIDE SEQUENCE</scope>
</reference>
<feature type="compositionally biased region" description="Polar residues" evidence="1">
    <location>
        <begin position="458"/>
        <end position="471"/>
    </location>
</feature>
<protein>
    <submittedName>
        <fullName evidence="2">Uncharacterized protein</fullName>
    </submittedName>
</protein>
<feature type="region of interest" description="Disordered" evidence="1">
    <location>
        <begin position="39"/>
        <end position="103"/>
    </location>
</feature>
<comment type="caution">
    <text evidence="2">The sequence shown here is derived from an EMBL/GenBank/DDBJ whole genome shotgun (WGS) entry which is preliminary data.</text>
</comment>
<gene>
    <name evidence="2" type="ORF">MEDL_47851</name>
</gene>
<organism evidence="2 3">
    <name type="scientific">Mytilus edulis</name>
    <name type="common">Blue mussel</name>
    <dbReference type="NCBI Taxonomy" id="6550"/>
    <lineage>
        <taxon>Eukaryota</taxon>
        <taxon>Metazoa</taxon>
        <taxon>Spiralia</taxon>
        <taxon>Lophotrochozoa</taxon>
        <taxon>Mollusca</taxon>
        <taxon>Bivalvia</taxon>
        <taxon>Autobranchia</taxon>
        <taxon>Pteriomorphia</taxon>
        <taxon>Mytilida</taxon>
        <taxon>Mytiloidea</taxon>
        <taxon>Mytilidae</taxon>
        <taxon>Mytilinae</taxon>
        <taxon>Mytilus</taxon>
    </lineage>
</organism>
<evidence type="ECO:0000313" key="3">
    <source>
        <dbReference type="Proteomes" id="UP000683360"/>
    </source>
</evidence>
<proteinExistence type="predicted"/>
<name>A0A8S3TNJ5_MYTED</name>
<accession>A0A8S3TNJ5</accession>
<dbReference type="OrthoDB" id="6116987at2759"/>
<feature type="compositionally biased region" description="Polar residues" evidence="1">
    <location>
        <begin position="74"/>
        <end position="86"/>
    </location>
</feature>
<feature type="region of interest" description="Disordered" evidence="1">
    <location>
        <begin position="457"/>
        <end position="520"/>
    </location>
</feature>
<dbReference type="EMBL" id="CAJPWZ010002315">
    <property type="protein sequence ID" value="CAG2235264.1"/>
    <property type="molecule type" value="Genomic_DNA"/>
</dbReference>
<sequence length="520" mass="59726">MTFELNIVSDIVQYSRAEELKFSKIHGNLSVRTFVDEDDLIRHSPPGSPKTQRRGSPRHPRSENKSPRPPITSPTPANKRSIQNIPDISENENHIERPVSPSGSYFPYRKSGYIDHFKTQQRVNSARAMMVSDDRSRSPSPNGRMSKTSAAEAKINKDSSMTTTEIQHSIKRCEHHNKVKTGDEDQDTYPQYSNKIEQRKYLVRETDEGTMYIDKGKIIYFRRYKSSPVSQTSNFTRYNDGGYLASIRREYLTKPRLLAMGPKRKTFKDETKVFEERENYNRKVANILDYYSYPDEDSISLDDLTKYTSSGRKVNSPRKQANMSPKNVKRIYFAYPKSEHEVRPVPIPDMQTDPGSYFKVNQQSKLHDRNFYLKTPGHKSSFRETNILDCACGMCRIEMQLALMAQAETESHAKFQQSKMLKTKSLNKENDVANKTEMSESDLKLDLSSISKDAAKASNMQIQTDNNTTKQEQSEAGKDGKENKQEQTLTVTIPKMETNREISEVAKENEVNTETVQPLE</sequence>
<evidence type="ECO:0000313" key="2">
    <source>
        <dbReference type="EMBL" id="CAG2235264.1"/>
    </source>
</evidence>